<dbReference type="PANTHER" id="PTHR47786:SF2">
    <property type="entry name" value="GLYCOSYL HYDROLASE FAMILY 13 CATALYTIC DOMAIN-CONTAINING PROTEIN"/>
    <property type="match status" value="1"/>
</dbReference>
<feature type="signal peptide" evidence="1">
    <location>
        <begin position="1"/>
        <end position="28"/>
    </location>
</feature>
<dbReference type="CDD" id="cd11313">
    <property type="entry name" value="AmyAc_arch_bac_AmyA"/>
    <property type="match status" value="1"/>
</dbReference>
<dbReference type="Pfam" id="PF00128">
    <property type="entry name" value="Alpha-amylase"/>
    <property type="match status" value="2"/>
</dbReference>
<dbReference type="GO" id="GO:0016798">
    <property type="term" value="F:hydrolase activity, acting on glycosyl bonds"/>
    <property type="evidence" value="ECO:0007669"/>
    <property type="project" value="UniProtKB-KW"/>
</dbReference>
<protein>
    <submittedName>
        <fullName evidence="3">Glycosidase</fullName>
    </submittedName>
</protein>
<dbReference type="PROSITE" id="PS51257">
    <property type="entry name" value="PROKAR_LIPOPROTEIN"/>
    <property type="match status" value="1"/>
</dbReference>
<dbReference type="Gene3D" id="2.60.40.1180">
    <property type="entry name" value="Golgi alpha-mannosidase II"/>
    <property type="match status" value="1"/>
</dbReference>
<dbReference type="RefSeq" id="WP_212590500.1">
    <property type="nucleotide sequence ID" value="NZ_FMYP01000013.1"/>
</dbReference>
<evidence type="ECO:0000313" key="3">
    <source>
        <dbReference type="EMBL" id="SDB97810.1"/>
    </source>
</evidence>
<dbReference type="AlphaFoldDB" id="A0A1G6HUD4"/>
<evidence type="ECO:0000313" key="4">
    <source>
        <dbReference type="Proteomes" id="UP000199452"/>
    </source>
</evidence>
<feature type="chain" id="PRO_5011746520" evidence="1">
    <location>
        <begin position="29"/>
        <end position="463"/>
    </location>
</feature>
<dbReference type="SMART" id="SM00642">
    <property type="entry name" value="Aamy"/>
    <property type="match status" value="1"/>
</dbReference>
<dbReference type="Pfam" id="PF16657">
    <property type="entry name" value="Malt_amylase_C"/>
    <property type="match status" value="1"/>
</dbReference>
<sequence>MTSMLKRLRLYFTSFILALLIASAIALTSCNGNENKQPAEKFQIVHPEWSDNATIYEVNVRQYTPSGTFTELKTRIPQIKDLGVKIIWLMPIYPIGEKERKGSLGSYYAVKDYMAINPEFGTMEEFKDLVKTFHDNGMKVILDWVANHTSRDNALIGQHPEWFKQDSTGKILAPFDWTDVAQLDYSKPELHDYMIGAMKYWITEADVDGFRCDVAGMVPTPFWNKARAELDKIKPVFMLAEAEQPDLQEYAFDMTYSWDLHHLMNTIAQGKDSVAKLDSFFQKELVRFPKNAFRMVFITNHDENSWNGTEFERMGAAVKAMGVFSFVVPGMPLIYSGQEVGLSKRLLFFEKDTILWNESPWTPFYKKMVELKSTNSALMNGEKGADMFRIKSKNPFVYAFTRENEGGKVLAVFNFSKEKQTVTLENEVLAGNYMDWLLGKEVKLESTKEFTFEPWGFSIFVKK</sequence>
<dbReference type="GO" id="GO:0005975">
    <property type="term" value="P:carbohydrate metabolic process"/>
    <property type="evidence" value="ECO:0007669"/>
    <property type="project" value="InterPro"/>
</dbReference>
<accession>A0A1G6HUD4</accession>
<dbReference type="Proteomes" id="UP000199452">
    <property type="component" value="Unassembled WGS sequence"/>
</dbReference>
<dbReference type="SUPFAM" id="SSF51445">
    <property type="entry name" value="(Trans)glycosidases"/>
    <property type="match status" value="1"/>
</dbReference>
<dbReference type="SUPFAM" id="SSF51011">
    <property type="entry name" value="Glycosyl hydrolase domain"/>
    <property type="match status" value="1"/>
</dbReference>
<keyword evidence="3" id="KW-0326">Glycosidase</keyword>
<dbReference type="InterPro" id="IPR032091">
    <property type="entry name" value="Malt_amylase-like_C"/>
</dbReference>
<dbReference type="STRING" id="1640674.SAMN05216323_101329"/>
<dbReference type="InterPro" id="IPR017853">
    <property type="entry name" value="GH"/>
</dbReference>
<dbReference type="InterPro" id="IPR006047">
    <property type="entry name" value="GH13_cat_dom"/>
</dbReference>
<reference evidence="3 4" key="1">
    <citation type="submission" date="2016-09" db="EMBL/GenBank/DDBJ databases">
        <authorList>
            <person name="Capua I."/>
            <person name="De Benedictis P."/>
            <person name="Joannis T."/>
            <person name="Lombin L.H."/>
            <person name="Cattoli G."/>
        </authorList>
    </citation>
    <scope>NUCLEOTIDE SEQUENCE [LARGE SCALE GENOMIC DNA]</scope>
    <source>
        <strain evidence="3 4">A7P-90m</strain>
    </source>
</reference>
<keyword evidence="4" id="KW-1185">Reference proteome</keyword>
<keyword evidence="3" id="KW-0378">Hydrolase</keyword>
<name>A0A1G6HUD4_9BACT</name>
<feature type="domain" description="Glycosyl hydrolase family 13 catalytic" evidence="2">
    <location>
        <begin position="48"/>
        <end position="372"/>
    </location>
</feature>
<evidence type="ECO:0000256" key="1">
    <source>
        <dbReference type="SAM" id="SignalP"/>
    </source>
</evidence>
<keyword evidence="1" id="KW-0732">Signal</keyword>
<dbReference type="Gene3D" id="3.20.20.80">
    <property type="entry name" value="Glycosidases"/>
    <property type="match status" value="1"/>
</dbReference>
<dbReference type="InterPro" id="IPR013780">
    <property type="entry name" value="Glyco_hydro_b"/>
</dbReference>
<organism evidence="3 4">
    <name type="scientific">Williamwhitmania taraxaci</name>
    <dbReference type="NCBI Taxonomy" id="1640674"/>
    <lineage>
        <taxon>Bacteria</taxon>
        <taxon>Pseudomonadati</taxon>
        <taxon>Bacteroidota</taxon>
        <taxon>Bacteroidia</taxon>
        <taxon>Bacteroidales</taxon>
        <taxon>Williamwhitmaniaceae</taxon>
        <taxon>Williamwhitmania</taxon>
    </lineage>
</organism>
<gene>
    <name evidence="3" type="ORF">SAMN05216323_101329</name>
</gene>
<dbReference type="PANTHER" id="PTHR47786">
    <property type="entry name" value="ALPHA-1,4-GLUCAN:MALTOSE-1-PHOSPHATE MALTOSYLTRANSFERASE"/>
    <property type="match status" value="1"/>
</dbReference>
<proteinExistence type="predicted"/>
<evidence type="ECO:0000259" key="2">
    <source>
        <dbReference type="SMART" id="SM00642"/>
    </source>
</evidence>
<dbReference type="EMBL" id="FMYP01000013">
    <property type="protein sequence ID" value="SDB97810.1"/>
    <property type="molecule type" value="Genomic_DNA"/>
</dbReference>